<proteinExistence type="predicted"/>
<keyword evidence="1" id="KW-0812">Transmembrane</keyword>
<organism evidence="2 3">
    <name type="scientific">Heyndrickxia acidicola</name>
    <dbReference type="NCBI Taxonomy" id="209389"/>
    <lineage>
        <taxon>Bacteria</taxon>
        <taxon>Bacillati</taxon>
        <taxon>Bacillota</taxon>
        <taxon>Bacilli</taxon>
        <taxon>Bacillales</taxon>
        <taxon>Bacillaceae</taxon>
        <taxon>Heyndrickxia</taxon>
    </lineage>
</organism>
<feature type="transmembrane region" description="Helical" evidence="1">
    <location>
        <begin position="29"/>
        <end position="47"/>
    </location>
</feature>
<dbReference type="NCBIfam" id="TIGR02862">
    <property type="entry name" value="spore_BofA"/>
    <property type="match status" value="1"/>
</dbReference>
<name>A0ABU6MN13_9BACI</name>
<feature type="transmembrane region" description="Helical" evidence="1">
    <location>
        <begin position="6"/>
        <end position="22"/>
    </location>
</feature>
<keyword evidence="3" id="KW-1185">Reference proteome</keyword>
<sequence>MNPTVVIAGIIGLILILLLAGSKGKPLKLVGQISIRLIIGAIFLFFLNQLGGQFGIHVPINGVTTCISGFLGIPGVIGLTIIQTWILNN</sequence>
<dbReference type="EMBL" id="JARMAB010000051">
    <property type="protein sequence ID" value="MED1206081.1"/>
    <property type="molecule type" value="Genomic_DNA"/>
</dbReference>
<dbReference type="RefSeq" id="WP_066270607.1">
    <property type="nucleotide sequence ID" value="NZ_JARMAB010000051.1"/>
</dbReference>
<feature type="transmembrane region" description="Helical" evidence="1">
    <location>
        <begin position="67"/>
        <end position="87"/>
    </location>
</feature>
<protein>
    <submittedName>
        <fullName evidence="2">Pro-sigmaK processing inhibitor BofA family protein</fullName>
    </submittedName>
</protein>
<evidence type="ECO:0000256" key="1">
    <source>
        <dbReference type="SAM" id="Phobius"/>
    </source>
</evidence>
<comment type="caution">
    <text evidence="2">The sequence shown here is derived from an EMBL/GenBank/DDBJ whole genome shotgun (WGS) entry which is preliminary data.</text>
</comment>
<dbReference type="InterPro" id="IPR010001">
    <property type="entry name" value="BofA"/>
</dbReference>
<gene>
    <name evidence="2" type="ORF">P4T90_24015</name>
</gene>
<accession>A0ABU6MN13</accession>
<dbReference type="Pfam" id="PF07441">
    <property type="entry name" value="BofA"/>
    <property type="match status" value="1"/>
</dbReference>
<dbReference type="Proteomes" id="UP001341444">
    <property type="component" value="Unassembled WGS sequence"/>
</dbReference>
<reference evidence="2 3" key="1">
    <citation type="submission" date="2023-03" db="EMBL/GenBank/DDBJ databases">
        <title>Bacillus Genome Sequencing.</title>
        <authorList>
            <person name="Dunlap C."/>
        </authorList>
    </citation>
    <scope>NUCLEOTIDE SEQUENCE [LARGE SCALE GENOMIC DNA]</scope>
    <source>
        <strain evidence="2 3">B-23453</strain>
    </source>
</reference>
<evidence type="ECO:0000313" key="2">
    <source>
        <dbReference type="EMBL" id="MED1206081.1"/>
    </source>
</evidence>
<keyword evidence="1" id="KW-1133">Transmembrane helix</keyword>
<evidence type="ECO:0000313" key="3">
    <source>
        <dbReference type="Proteomes" id="UP001341444"/>
    </source>
</evidence>
<keyword evidence="1" id="KW-0472">Membrane</keyword>